<dbReference type="InterPro" id="IPR003369">
    <property type="entry name" value="TatA/B/E"/>
</dbReference>
<evidence type="ECO:0008006" key="12">
    <source>
        <dbReference type="Google" id="ProtNLM"/>
    </source>
</evidence>
<dbReference type="PANTHER" id="PTHR42982:SF1">
    <property type="entry name" value="SEC-INDEPENDENT PROTEIN TRANSLOCASE PROTEIN TATA"/>
    <property type="match status" value="1"/>
</dbReference>
<feature type="transmembrane region" description="Helical" evidence="10">
    <location>
        <begin position="6"/>
        <end position="28"/>
    </location>
</feature>
<dbReference type="HAMAP" id="MF_00236">
    <property type="entry name" value="TatA_E"/>
    <property type="match status" value="1"/>
</dbReference>
<dbReference type="PANTHER" id="PTHR42982">
    <property type="entry name" value="SEC-INDEPENDENT PROTEIN TRANSLOCASE PROTEIN TATA"/>
    <property type="match status" value="1"/>
</dbReference>
<evidence type="ECO:0000256" key="5">
    <source>
        <dbReference type="ARBA" id="ARBA00022927"/>
    </source>
</evidence>
<name>A0A3B1DPL1_9ZZZZ</name>
<keyword evidence="6 10" id="KW-1133">Transmembrane helix</keyword>
<sequence length="105" mass="11096">MNGTTLAMFNLPGNSELLIILAIGLLLFGKRLPEVGRSLGKGIVEFKRGLKDIGDDMEVESSKPASAPKAIPDQPSQPLPTGDARRVSQADEVEQSPGVEPQSNG</sequence>
<protein>
    <recommendedName>
        <fullName evidence="12">Twin-arginine translocation protein TatA</fullName>
    </recommendedName>
</protein>
<evidence type="ECO:0000256" key="2">
    <source>
        <dbReference type="ARBA" id="ARBA00022448"/>
    </source>
</evidence>
<evidence type="ECO:0000256" key="3">
    <source>
        <dbReference type="ARBA" id="ARBA00022475"/>
    </source>
</evidence>
<dbReference type="AlphaFoldDB" id="A0A3B1DPL1"/>
<feature type="region of interest" description="Disordered" evidence="9">
    <location>
        <begin position="54"/>
        <end position="105"/>
    </location>
</feature>
<accession>A0A3B1DPL1</accession>
<evidence type="ECO:0000256" key="9">
    <source>
        <dbReference type="SAM" id="MobiDB-lite"/>
    </source>
</evidence>
<keyword evidence="7" id="KW-0811">Translocation</keyword>
<evidence type="ECO:0000256" key="7">
    <source>
        <dbReference type="ARBA" id="ARBA00023010"/>
    </source>
</evidence>
<dbReference type="GO" id="GO:0043953">
    <property type="term" value="P:protein transport by the Tat complex"/>
    <property type="evidence" value="ECO:0007669"/>
    <property type="project" value="InterPro"/>
</dbReference>
<organism evidence="11">
    <name type="scientific">hydrothermal vent metagenome</name>
    <dbReference type="NCBI Taxonomy" id="652676"/>
    <lineage>
        <taxon>unclassified sequences</taxon>
        <taxon>metagenomes</taxon>
        <taxon>ecological metagenomes</taxon>
    </lineage>
</organism>
<dbReference type="Gene3D" id="1.20.5.3310">
    <property type="match status" value="1"/>
</dbReference>
<dbReference type="Pfam" id="PF02416">
    <property type="entry name" value="TatA_B_E"/>
    <property type="match status" value="1"/>
</dbReference>
<keyword evidence="3" id="KW-1003">Cell membrane</keyword>
<evidence type="ECO:0000313" key="11">
    <source>
        <dbReference type="EMBL" id="VAX38793.1"/>
    </source>
</evidence>
<keyword evidence="8 10" id="KW-0472">Membrane</keyword>
<evidence type="ECO:0000256" key="6">
    <source>
        <dbReference type="ARBA" id="ARBA00022989"/>
    </source>
</evidence>
<dbReference type="InterPro" id="IPR006312">
    <property type="entry name" value="TatA/E"/>
</dbReference>
<evidence type="ECO:0000256" key="10">
    <source>
        <dbReference type="SAM" id="Phobius"/>
    </source>
</evidence>
<evidence type="ECO:0000256" key="8">
    <source>
        <dbReference type="ARBA" id="ARBA00023136"/>
    </source>
</evidence>
<evidence type="ECO:0000256" key="4">
    <source>
        <dbReference type="ARBA" id="ARBA00022692"/>
    </source>
</evidence>
<reference evidence="11" key="1">
    <citation type="submission" date="2018-06" db="EMBL/GenBank/DDBJ databases">
        <authorList>
            <person name="Zhirakovskaya E."/>
        </authorList>
    </citation>
    <scope>NUCLEOTIDE SEQUENCE</scope>
</reference>
<comment type="subcellular location">
    <subcellularLocation>
        <location evidence="1">Cell membrane</location>
        <topology evidence="1">Single-pass membrane protein</topology>
    </subcellularLocation>
</comment>
<proteinExistence type="inferred from homology"/>
<gene>
    <name evidence="11" type="ORF">MNBD_PLANCTO03-2080</name>
</gene>
<dbReference type="GO" id="GO:0005886">
    <property type="term" value="C:plasma membrane"/>
    <property type="evidence" value="ECO:0007669"/>
    <property type="project" value="UniProtKB-SubCell"/>
</dbReference>
<keyword evidence="5" id="KW-0653">Protein transport</keyword>
<evidence type="ECO:0000256" key="1">
    <source>
        <dbReference type="ARBA" id="ARBA00004162"/>
    </source>
</evidence>
<keyword evidence="4 10" id="KW-0812">Transmembrane</keyword>
<keyword evidence="2" id="KW-0813">Transport</keyword>
<dbReference type="EMBL" id="UOGK01000154">
    <property type="protein sequence ID" value="VAX38793.1"/>
    <property type="molecule type" value="Genomic_DNA"/>
</dbReference>